<evidence type="ECO:0008006" key="3">
    <source>
        <dbReference type="Google" id="ProtNLM"/>
    </source>
</evidence>
<feature type="transmembrane region" description="Helical" evidence="1">
    <location>
        <begin position="46"/>
        <end position="68"/>
    </location>
</feature>
<keyword evidence="1" id="KW-0472">Membrane</keyword>
<protein>
    <recommendedName>
        <fullName evidence="3">Transmembrane protein</fullName>
    </recommendedName>
</protein>
<feature type="transmembrane region" description="Helical" evidence="1">
    <location>
        <begin position="75"/>
        <end position="96"/>
    </location>
</feature>
<dbReference type="AlphaFoldDB" id="A0A8D9E5T3"/>
<dbReference type="EMBL" id="HBUF01427257">
    <property type="protein sequence ID" value="CAG6741537.1"/>
    <property type="molecule type" value="Transcribed_RNA"/>
</dbReference>
<accession>A0A8D9E5T3</accession>
<keyword evidence="1" id="KW-1133">Transmembrane helix</keyword>
<reference evidence="2" key="1">
    <citation type="submission" date="2021-05" db="EMBL/GenBank/DDBJ databases">
        <authorList>
            <person name="Alioto T."/>
            <person name="Alioto T."/>
            <person name="Gomez Garrido J."/>
        </authorList>
    </citation>
    <scope>NUCLEOTIDE SEQUENCE</scope>
</reference>
<organism evidence="2">
    <name type="scientific">Cacopsylla melanoneura</name>
    <dbReference type="NCBI Taxonomy" id="428564"/>
    <lineage>
        <taxon>Eukaryota</taxon>
        <taxon>Metazoa</taxon>
        <taxon>Ecdysozoa</taxon>
        <taxon>Arthropoda</taxon>
        <taxon>Hexapoda</taxon>
        <taxon>Insecta</taxon>
        <taxon>Pterygota</taxon>
        <taxon>Neoptera</taxon>
        <taxon>Paraneoptera</taxon>
        <taxon>Hemiptera</taxon>
        <taxon>Sternorrhyncha</taxon>
        <taxon>Psylloidea</taxon>
        <taxon>Psyllidae</taxon>
        <taxon>Psyllinae</taxon>
        <taxon>Cacopsylla</taxon>
    </lineage>
</organism>
<evidence type="ECO:0000256" key="1">
    <source>
        <dbReference type="SAM" id="Phobius"/>
    </source>
</evidence>
<sequence>MRKPRVTHFLVTSHNTRAASFVSLVLFTSPLLFSLSPFPFCFPSLRLPFVFPLSVSLLFSVSLSPFCFPSFSPFCFFHLSLCLFHLSPFIFSHLFFLETVDTFLFSFQREYSSV</sequence>
<proteinExistence type="predicted"/>
<name>A0A8D9E5T3_9HEMI</name>
<keyword evidence="1" id="KW-0812">Transmembrane</keyword>
<evidence type="ECO:0000313" key="2">
    <source>
        <dbReference type="EMBL" id="CAG6741537.1"/>
    </source>
</evidence>
<feature type="transmembrane region" description="Helical" evidence="1">
    <location>
        <begin position="21"/>
        <end position="40"/>
    </location>
</feature>